<proteinExistence type="predicted"/>
<keyword evidence="6" id="KW-1185">Reference proteome</keyword>
<protein>
    <submittedName>
        <fullName evidence="5">DoxX family protein</fullName>
    </submittedName>
</protein>
<organism evidence="5 6">
    <name type="scientific">Novosphingobium cyanobacteriorum</name>
    <dbReference type="NCBI Taxonomy" id="3024215"/>
    <lineage>
        <taxon>Bacteria</taxon>
        <taxon>Pseudomonadati</taxon>
        <taxon>Pseudomonadota</taxon>
        <taxon>Alphaproteobacteria</taxon>
        <taxon>Sphingomonadales</taxon>
        <taxon>Sphingomonadaceae</taxon>
        <taxon>Novosphingobium</taxon>
    </lineage>
</organism>
<sequence>MLALPLTALFAFVGWYKAFAPIPELAEHHAWTVWLPEGLGRLVGWSEMACALVLPGVVHPRTRAFAAGGAMILVANQMIAAVFHIRHAELASLPQNAVITALAAGVIFFSRTRAREI</sequence>
<keyword evidence="3" id="KW-1133">Transmembrane helix</keyword>
<dbReference type="EMBL" id="JAROCY010000009">
    <property type="protein sequence ID" value="MDF8333785.1"/>
    <property type="molecule type" value="Genomic_DNA"/>
</dbReference>
<evidence type="ECO:0000256" key="1">
    <source>
        <dbReference type="ARBA" id="ARBA00004141"/>
    </source>
</evidence>
<accession>A0ABT6CIP3</accession>
<evidence type="ECO:0000313" key="6">
    <source>
        <dbReference type="Proteomes" id="UP001222770"/>
    </source>
</evidence>
<name>A0ABT6CIP3_9SPHN</name>
<dbReference type="InterPro" id="IPR032808">
    <property type="entry name" value="DoxX"/>
</dbReference>
<dbReference type="RefSeq" id="WP_277277870.1">
    <property type="nucleotide sequence ID" value="NZ_JAROCY010000009.1"/>
</dbReference>
<dbReference type="Pfam" id="PF13564">
    <property type="entry name" value="DoxX_2"/>
    <property type="match status" value="1"/>
</dbReference>
<gene>
    <name evidence="5" type="ORF">POM99_11280</name>
</gene>
<comment type="caution">
    <text evidence="5">The sequence shown here is derived from an EMBL/GenBank/DDBJ whole genome shotgun (WGS) entry which is preliminary data.</text>
</comment>
<evidence type="ECO:0000256" key="2">
    <source>
        <dbReference type="ARBA" id="ARBA00022692"/>
    </source>
</evidence>
<reference evidence="5 6" key="1">
    <citation type="submission" date="2023-03" db="EMBL/GenBank/DDBJ databases">
        <title>Novosphingobium cyanobacteriorum sp. nov., isolated from a eutrophic reservoir during the Microcystis bloom period.</title>
        <authorList>
            <person name="Kang M."/>
            <person name="Le V."/>
            <person name="Ko S.-R."/>
            <person name="Lee S.-A."/>
            <person name="Ahn C.-Y."/>
        </authorList>
    </citation>
    <scope>NUCLEOTIDE SEQUENCE [LARGE SCALE GENOMIC DNA]</scope>
    <source>
        <strain evidence="5 6">HBC54</strain>
    </source>
</reference>
<dbReference type="Proteomes" id="UP001222770">
    <property type="component" value="Unassembled WGS sequence"/>
</dbReference>
<keyword evidence="4" id="KW-0472">Membrane</keyword>
<evidence type="ECO:0000256" key="3">
    <source>
        <dbReference type="ARBA" id="ARBA00022989"/>
    </source>
</evidence>
<evidence type="ECO:0000256" key="4">
    <source>
        <dbReference type="ARBA" id="ARBA00023136"/>
    </source>
</evidence>
<evidence type="ECO:0000313" key="5">
    <source>
        <dbReference type="EMBL" id="MDF8333785.1"/>
    </source>
</evidence>
<keyword evidence="2" id="KW-0812">Transmembrane</keyword>
<comment type="subcellular location">
    <subcellularLocation>
        <location evidence="1">Membrane</location>
        <topology evidence="1">Multi-pass membrane protein</topology>
    </subcellularLocation>
</comment>